<evidence type="ECO:0000313" key="2">
    <source>
        <dbReference type="EMBL" id="KZW01958.1"/>
    </source>
</evidence>
<dbReference type="CDD" id="cd01519">
    <property type="entry name" value="RHOD_HSP67B2"/>
    <property type="match status" value="1"/>
</dbReference>
<dbReference type="EMBL" id="KV425890">
    <property type="protein sequence ID" value="KZW01958.1"/>
    <property type="molecule type" value="Genomic_DNA"/>
</dbReference>
<dbReference type="Gene3D" id="3.40.250.10">
    <property type="entry name" value="Rhodanese-like domain"/>
    <property type="match status" value="1"/>
</dbReference>
<dbReference type="STRING" id="1314781.A0A165PBZ7"/>
<dbReference type="PANTHER" id="PTHR44086">
    <property type="entry name" value="THIOSULFATE SULFURTRANSFERASE RDL2, MITOCHONDRIAL-RELATED"/>
    <property type="match status" value="1"/>
</dbReference>
<dbReference type="AlphaFoldDB" id="A0A165PBZ7"/>
<dbReference type="GO" id="GO:0004792">
    <property type="term" value="F:thiosulfate-cyanide sulfurtransferase activity"/>
    <property type="evidence" value="ECO:0007669"/>
    <property type="project" value="TreeGrafter"/>
</dbReference>
<dbReference type="PROSITE" id="PS50206">
    <property type="entry name" value="RHODANESE_3"/>
    <property type="match status" value="1"/>
</dbReference>
<dbReference type="GO" id="GO:0005739">
    <property type="term" value="C:mitochondrion"/>
    <property type="evidence" value="ECO:0007669"/>
    <property type="project" value="TreeGrafter"/>
</dbReference>
<evidence type="ECO:0000259" key="1">
    <source>
        <dbReference type="PROSITE" id="PS50206"/>
    </source>
</evidence>
<dbReference type="PANTHER" id="PTHR44086:SF10">
    <property type="entry name" value="THIOSULFATE SULFURTRANSFERASE_RHODANESE-LIKE DOMAIN-CONTAINING PROTEIN 3"/>
    <property type="match status" value="1"/>
</dbReference>
<dbReference type="Proteomes" id="UP000077266">
    <property type="component" value="Unassembled WGS sequence"/>
</dbReference>
<organism evidence="2 3">
    <name type="scientific">Exidia glandulosa HHB12029</name>
    <dbReference type="NCBI Taxonomy" id="1314781"/>
    <lineage>
        <taxon>Eukaryota</taxon>
        <taxon>Fungi</taxon>
        <taxon>Dikarya</taxon>
        <taxon>Basidiomycota</taxon>
        <taxon>Agaricomycotina</taxon>
        <taxon>Agaricomycetes</taxon>
        <taxon>Auriculariales</taxon>
        <taxon>Exidiaceae</taxon>
        <taxon>Exidia</taxon>
    </lineage>
</organism>
<sequence>MFSLAARRIIASTRVTITRSLHAAARPQMLHPAPRPLVARRFEHTTAPGQTLQERANFQGDWIAPVVPYERVKALTEQPNENVYLIDVREPEEVAQGAIPSAVSIPLSGFAQSIKLDEAEFKEKHGFNKPALDKEVIFYCRSGKRSASASDIARRNGYKNVLNYEGSWLDWTARQGTPGAGAS</sequence>
<dbReference type="SUPFAM" id="SSF52821">
    <property type="entry name" value="Rhodanese/Cell cycle control phosphatase"/>
    <property type="match status" value="1"/>
</dbReference>
<dbReference type="InterPro" id="IPR001763">
    <property type="entry name" value="Rhodanese-like_dom"/>
</dbReference>
<gene>
    <name evidence="2" type="ORF">EXIGLDRAFT_665666</name>
</gene>
<evidence type="ECO:0000313" key="3">
    <source>
        <dbReference type="Proteomes" id="UP000077266"/>
    </source>
</evidence>
<keyword evidence="3" id="KW-1185">Reference proteome</keyword>
<dbReference type="InParanoid" id="A0A165PBZ7"/>
<proteinExistence type="predicted"/>
<dbReference type="OrthoDB" id="566238at2759"/>
<name>A0A165PBZ7_EXIGL</name>
<dbReference type="InterPro" id="IPR036873">
    <property type="entry name" value="Rhodanese-like_dom_sf"/>
</dbReference>
<accession>A0A165PBZ7</accession>
<feature type="domain" description="Rhodanese" evidence="1">
    <location>
        <begin position="79"/>
        <end position="180"/>
    </location>
</feature>
<dbReference type="SMART" id="SM00450">
    <property type="entry name" value="RHOD"/>
    <property type="match status" value="1"/>
</dbReference>
<dbReference type="Pfam" id="PF00581">
    <property type="entry name" value="Rhodanese"/>
    <property type="match status" value="1"/>
</dbReference>
<dbReference type="FunCoup" id="A0A165PBZ7">
    <property type="interactions" value="414"/>
</dbReference>
<protein>
    <submittedName>
        <fullName evidence="2">Rhodanese-like protein</fullName>
    </submittedName>
</protein>
<reference evidence="2 3" key="1">
    <citation type="journal article" date="2016" name="Mol. Biol. Evol.">
        <title>Comparative Genomics of Early-Diverging Mushroom-Forming Fungi Provides Insights into the Origins of Lignocellulose Decay Capabilities.</title>
        <authorList>
            <person name="Nagy L.G."/>
            <person name="Riley R."/>
            <person name="Tritt A."/>
            <person name="Adam C."/>
            <person name="Daum C."/>
            <person name="Floudas D."/>
            <person name="Sun H."/>
            <person name="Yadav J.S."/>
            <person name="Pangilinan J."/>
            <person name="Larsson K.H."/>
            <person name="Matsuura K."/>
            <person name="Barry K."/>
            <person name="Labutti K."/>
            <person name="Kuo R."/>
            <person name="Ohm R.A."/>
            <person name="Bhattacharya S.S."/>
            <person name="Shirouzu T."/>
            <person name="Yoshinaga Y."/>
            <person name="Martin F.M."/>
            <person name="Grigoriev I.V."/>
            <person name="Hibbett D.S."/>
        </authorList>
    </citation>
    <scope>NUCLEOTIDE SEQUENCE [LARGE SCALE GENOMIC DNA]</scope>
    <source>
        <strain evidence="2 3">HHB12029</strain>
    </source>
</reference>